<organism evidence="17">
    <name type="scientific">Kuenenia stuttgartiensis</name>
    <dbReference type="NCBI Taxonomy" id="174633"/>
    <lineage>
        <taxon>Bacteria</taxon>
        <taxon>Pseudomonadati</taxon>
        <taxon>Planctomycetota</taxon>
        <taxon>Candidatus Brocadiia</taxon>
        <taxon>Candidatus Brocadiales</taxon>
        <taxon>Candidatus Brocadiaceae</taxon>
        <taxon>Candidatus Kuenenia</taxon>
    </lineage>
</organism>
<dbReference type="GO" id="GO:0006178">
    <property type="term" value="P:guanine salvage"/>
    <property type="evidence" value="ECO:0007669"/>
    <property type="project" value="TreeGrafter"/>
</dbReference>
<feature type="domain" description="Phosphoribosyltransferase" evidence="16">
    <location>
        <begin position="20"/>
        <end position="165"/>
    </location>
</feature>
<dbReference type="SUPFAM" id="SSF53271">
    <property type="entry name" value="PRTase-like"/>
    <property type="match status" value="1"/>
</dbReference>
<keyword evidence="12 15" id="KW-0460">Magnesium</keyword>
<dbReference type="InterPro" id="IPR005904">
    <property type="entry name" value="Hxn_phspho_trans"/>
</dbReference>
<keyword evidence="9 15" id="KW-0479">Metal-binding</keyword>
<accession>Q1Q411</accession>
<dbReference type="InterPro" id="IPR029057">
    <property type="entry name" value="PRTase-like"/>
</dbReference>
<dbReference type="GO" id="GO:0006166">
    <property type="term" value="P:purine ribonucleoside salvage"/>
    <property type="evidence" value="ECO:0007669"/>
    <property type="project" value="UniProtKB-KW"/>
</dbReference>
<evidence type="ECO:0000256" key="8">
    <source>
        <dbReference type="ARBA" id="ARBA00022679"/>
    </source>
</evidence>
<dbReference type="GO" id="GO:0005829">
    <property type="term" value="C:cytosol"/>
    <property type="evidence" value="ECO:0007669"/>
    <property type="project" value="TreeGrafter"/>
</dbReference>
<dbReference type="GO" id="GO:0000166">
    <property type="term" value="F:nucleotide binding"/>
    <property type="evidence" value="ECO:0007669"/>
    <property type="project" value="UniProtKB-KW"/>
</dbReference>
<dbReference type="PANTHER" id="PTHR43340:SF1">
    <property type="entry name" value="HYPOXANTHINE PHOSPHORIBOSYLTRANSFERASE"/>
    <property type="match status" value="1"/>
</dbReference>
<keyword evidence="11 15" id="KW-0547">Nucleotide-binding</keyword>
<protein>
    <recommendedName>
        <fullName evidence="5 15">Hypoxanthine phosphoribosyltransferase</fullName>
        <ecNumber evidence="5 15">2.4.2.8</ecNumber>
    </recommendedName>
</protein>
<dbReference type="AlphaFoldDB" id="Q1Q411"/>
<dbReference type="GO" id="GO:0000287">
    <property type="term" value="F:magnesium ion binding"/>
    <property type="evidence" value="ECO:0007669"/>
    <property type="project" value="TreeGrafter"/>
</dbReference>
<dbReference type="GO" id="GO:0032263">
    <property type="term" value="P:GMP salvage"/>
    <property type="evidence" value="ECO:0007669"/>
    <property type="project" value="TreeGrafter"/>
</dbReference>
<dbReference type="InterPro" id="IPR050408">
    <property type="entry name" value="HGPRT"/>
</dbReference>
<comment type="subcellular location">
    <subcellularLocation>
        <location evidence="2 15">Cytoplasm</location>
    </subcellularLocation>
</comment>
<dbReference type="EC" id="2.4.2.8" evidence="5 15"/>
<proteinExistence type="inferred from homology"/>
<dbReference type="NCBIfam" id="TIGR01203">
    <property type="entry name" value="HGPRTase"/>
    <property type="match status" value="1"/>
</dbReference>
<dbReference type="EMBL" id="CT573071">
    <property type="protein sequence ID" value="CAJ74742.1"/>
    <property type="molecule type" value="Genomic_DNA"/>
</dbReference>
<evidence type="ECO:0000256" key="14">
    <source>
        <dbReference type="ARBA" id="ARBA00049402"/>
    </source>
</evidence>
<dbReference type="Pfam" id="PF00156">
    <property type="entry name" value="Pribosyltran"/>
    <property type="match status" value="1"/>
</dbReference>
<evidence type="ECO:0000256" key="2">
    <source>
        <dbReference type="ARBA" id="ARBA00004496"/>
    </source>
</evidence>
<reference evidence="17" key="2">
    <citation type="submission" date="2006-01" db="EMBL/GenBank/DDBJ databases">
        <authorList>
            <person name="Genoscope"/>
        </authorList>
    </citation>
    <scope>NUCLEOTIDE SEQUENCE</scope>
</reference>
<comment type="similarity">
    <text evidence="4 15">Belongs to the purine/pyrimidine phosphoribosyltransferase family.</text>
</comment>
<dbReference type="UniPathway" id="UPA00591">
    <property type="reaction ID" value="UER00648"/>
</dbReference>
<gene>
    <name evidence="17" type="primary">hpt</name>
    <name evidence="17" type="ORF">kuste3979</name>
</gene>
<sequence>MWRINDVEKDVARVVISEKQIKEKLVELSNTLINTYQNKEWTIIAILNGSLVFLADLIRHIPFSIRLDTIDASSYGDSTISKGEVNIIHNFKIDIEGKHVLVIDDIVDTGNTLKKVLADIKKYAPASLKSCVLLSRSGRRQNKIKPDYCCFNVGDDFVVGYGLDYNNKYRNLPYIAVLKDECYRRNGCP</sequence>
<comment type="pathway">
    <text evidence="3 15">Purine metabolism; IMP biosynthesis via salvage pathway; IMP from hypoxanthine: step 1/1.</text>
</comment>
<dbReference type="GO" id="GO:0046100">
    <property type="term" value="P:hypoxanthine metabolic process"/>
    <property type="evidence" value="ECO:0007669"/>
    <property type="project" value="TreeGrafter"/>
</dbReference>
<dbReference type="GO" id="GO:0004422">
    <property type="term" value="F:hypoxanthine phosphoribosyltransferase activity"/>
    <property type="evidence" value="ECO:0007669"/>
    <property type="project" value="InterPro"/>
</dbReference>
<comment type="catalytic activity">
    <reaction evidence="13">
        <text>GMP + diphosphate = guanine + 5-phospho-alpha-D-ribose 1-diphosphate</text>
        <dbReference type="Rhea" id="RHEA:25424"/>
        <dbReference type="ChEBI" id="CHEBI:16235"/>
        <dbReference type="ChEBI" id="CHEBI:33019"/>
        <dbReference type="ChEBI" id="CHEBI:58017"/>
        <dbReference type="ChEBI" id="CHEBI:58115"/>
        <dbReference type="EC" id="2.4.2.8"/>
    </reaction>
    <physiologicalReaction direction="right-to-left" evidence="13">
        <dbReference type="Rhea" id="RHEA:25426"/>
    </physiologicalReaction>
</comment>
<evidence type="ECO:0000256" key="12">
    <source>
        <dbReference type="ARBA" id="ARBA00022842"/>
    </source>
</evidence>
<dbReference type="PANTHER" id="PTHR43340">
    <property type="entry name" value="HYPOXANTHINE-GUANINE PHOSPHORIBOSYLTRANSFERASE"/>
    <property type="match status" value="1"/>
</dbReference>
<keyword evidence="8 15" id="KW-0808">Transferase</keyword>
<evidence type="ECO:0000256" key="5">
    <source>
        <dbReference type="ARBA" id="ARBA00011895"/>
    </source>
</evidence>
<evidence type="ECO:0000313" key="17">
    <source>
        <dbReference type="EMBL" id="CAJ74742.1"/>
    </source>
</evidence>
<dbReference type="CDD" id="cd06223">
    <property type="entry name" value="PRTases_typeI"/>
    <property type="match status" value="1"/>
</dbReference>
<evidence type="ECO:0000256" key="4">
    <source>
        <dbReference type="ARBA" id="ARBA00008391"/>
    </source>
</evidence>
<reference evidence="17" key="1">
    <citation type="journal article" date="2006" name="Nature">
        <title>Deciphering the evolution and metabolism of an anammox bacterium from a community genome.</title>
        <authorList>
            <person name="Strous M."/>
            <person name="Pelletier E."/>
            <person name="Mangenot S."/>
            <person name="Rattei T."/>
            <person name="Lehner A."/>
            <person name="Taylor M.W."/>
            <person name="Horn M."/>
            <person name="Daims H."/>
            <person name="Bartol-Mavel D."/>
            <person name="Wincker P."/>
            <person name="Barbe V."/>
            <person name="Fonknechten N."/>
            <person name="Vallenet D."/>
            <person name="Segurens B."/>
            <person name="Schenowitz-Truong C."/>
            <person name="Medigue C."/>
            <person name="Collingro A."/>
            <person name="Snel B."/>
            <person name="Dutilh B.E."/>
            <person name="OpDenCamp H.J.M."/>
            <person name="vanDerDrift C."/>
            <person name="Cirpus I."/>
            <person name="vanDePas-Schoonen K.T."/>
            <person name="Harhangi H.R."/>
            <person name="vanNiftrik L."/>
            <person name="Schmid M."/>
            <person name="Keltjens J."/>
            <person name="vanDeVossenberg J."/>
            <person name="Kartal B."/>
            <person name="Meier H."/>
            <person name="Frishman D."/>
            <person name="Huynen M.A."/>
            <person name="Mewes H."/>
            <person name="Weissenbach J."/>
            <person name="Jetten M.S.M."/>
            <person name="Wagner M."/>
            <person name="LePaslier D."/>
        </authorList>
    </citation>
    <scope>NUCLEOTIDE SEQUENCE</scope>
</reference>
<dbReference type="FunFam" id="3.40.50.2020:FF:000006">
    <property type="entry name" value="Hypoxanthine phosphoribosyltransferase"/>
    <property type="match status" value="1"/>
</dbReference>
<evidence type="ECO:0000256" key="9">
    <source>
        <dbReference type="ARBA" id="ARBA00022723"/>
    </source>
</evidence>
<comment type="cofactor">
    <cofactor evidence="1 15">
        <name>Mg(2+)</name>
        <dbReference type="ChEBI" id="CHEBI:18420"/>
    </cofactor>
</comment>
<keyword evidence="7 15" id="KW-0328">Glycosyltransferase</keyword>
<evidence type="ECO:0000256" key="13">
    <source>
        <dbReference type="ARBA" id="ARBA00048811"/>
    </source>
</evidence>
<name>Q1Q411_KUEST</name>
<dbReference type="Gene3D" id="3.40.50.2020">
    <property type="match status" value="1"/>
</dbReference>
<dbReference type="GO" id="GO:0032264">
    <property type="term" value="P:IMP salvage"/>
    <property type="evidence" value="ECO:0007669"/>
    <property type="project" value="UniProtKB-UniPathway"/>
</dbReference>
<dbReference type="InterPro" id="IPR000836">
    <property type="entry name" value="PRTase_dom"/>
</dbReference>
<dbReference type="GO" id="GO:0052657">
    <property type="term" value="F:guanine phosphoribosyltransferase activity"/>
    <property type="evidence" value="ECO:0007669"/>
    <property type="project" value="UniProtKB-ARBA"/>
</dbReference>
<evidence type="ECO:0000259" key="16">
    <source>
        <dbReference type="Pfam" id="PF00156"/>
    </source>
</evidence>
<keyword evidence="6 15" id="KW-0963">Cytoplasm</keyword>
<evidence type="ECO:0000256" key="15">
    <source>
        <dbReference type="RuleBase" id="RU364099"/>
    </source>
</evidence>
<evidence type="ECO:0000256" key="3">
    <source>
        <dbReference type="ARBA" id="ARBA00004669"/>
    </source>
</evidence>
<evidence type="ECO:0000256" key="6">
    <source>
        <dbReference type="ARBA" id="ARBA00022490"/>
    </source>
</evidence>
<evidence type="ECO:0000256" key="10">
    <source>
        <dbReference type="ARBA" id="ARBA00022726"/>
    </source>
</evidence>
<evidence type="ECO:0000256" key="11">
    <source>
        <dbReference type="ARBA" id="ARBA00022741"/>
    </source>
</evidence>
<keyword evidence="10 15" id="KW-0660">Purine salvage</keyword>
<comment type="catalytic activity">
    <reaction evidence="14">
        <text>IMP + diphosphate = hypoxanthine + 5-phospho-alpha-D-ribose 1-diphosphate</text>
        <dbReference type="Rhea" id="RHEA:17973"/>
        <dbReference type="ChEBI" id="CHEBI:17368"/>
        <dbReference type="ChEBI" id="CHEBI:33019"/>
        <dbReference type="ChEBI" id="CHEBI:58017"/>
        <dbReference type="ChEBI" id="CHEBI:58053"/>
        <dbReference type="EC" id="2.4.2.8"/>
    </reaction>
    <physiologicalReaction direction="right-to-left" evidence="14">
        <dbReference type="Rhea" id="RHEA:17975"/>
    </physiologicalReaction>
</comment>
<evidence type="ECO:0000256" key="7">
    <source>
        <dbReference type="ARBA" id="ARBA00022676"/>
    </source>
</evidence>
<evidence type="ECO:0000256" key="1">
    <source>
        <dbReference type="ARBA" id="ARBA00001946"/>
    </source>
</evidence>